<dbReference type="UniPathway" id="UPA00078">
    <property type="reaction ID" value="UER00161"/>
</dbReference>
<accession>A0A521DBC9</accession>
<evidence type="ECO:0000313" key="10">
    <source>
        <dbReference type="EMBL" id="SMO69019.1"/>
    </source>
</evidence>
<name>A0A521DBC9_9BACT</name>
<organism evidence="10 11">
    <name type="scientific">Balnearium lithotrophicum</name>
    <dbReference type="NCBI Taxonomy" id="223788"/>
    <lineage>
        <taxon>Bacteria</taxon>
        <taxon>Pseudomonadati</taxon>
        <taxon>Aquificota</taxon>
        <taxon>Aquificia</taxon>
        <taxon>Desulfurobacteriales</taxon>
        <taxon>Desulfurobacteriaceae</taxon>
        <taxon>Balnearium</taxon>
    </lineage>
</organism>
<reference evidence="10 11" key="1">
    <citation type="submission" date="2017-05" db="EMBL/GenBank/DDBJ databases">
        <authorList>
            <person name="Varghese N."/>
            <person name="Submissions S."/>
        </authorList>
    </citation>
    <scope>NUCLEOTIDE SEQUENCE [LARGE SCALE GENOMIC DNA]</scope>
    <source>
        <strain evidence="10 11">DSM 16304</strain>
    </source>
</reference>
<dbReference type="InterPro" id="IPR004472">
    <property type="entry name" value="DTB_synth_BioD"/>
</dbReference>
<keyword evidence="4 9" id="KW-0547">Nucleotide-binding</keyword>
<evidence type="ECO:0000256" key="5">
    <source>
        <dbReference type="ARBA" id="ARBA00022756"/>
    </source>
</evidence>
<dbReference type="Pfam" id="PF13500">
    <property type="entry name" value="AAA_26"/>
    <property type="match status" value="1"/>
</dbReference>
<feature type="binding site" evidence="9">
    <location>
        <position position="104"/>
    </location>
    <ligand>
        <name>Mg(2+)</name>
        <dbReference type="ChEBI" id="CHEBI:18420"/>
    </ligand>
</feature>
<evidence type="ECO:0000256" key="9">
    <source>
        <dbReference type="HAMAP-Rule" id="MF_00336"/>
    </source>
</evidence>
<evidence type="ECO:0000256" key="1">
    <source>
        <dbReference type="ARBA" id="ARBA00022490"/>
    </source>
</evidence>
<comment type="cofactor">
    <cofactor evidence="9">
        <name>Mg(2+)</name>
        <dbReference type="ChEBI" id="CHEBI:18420"/>
    </cofactor>
</comment>
<feature type="binding site" evidence="9">
    <location>
        <position position="39"/>
    </location>
    <ligand>
        <name>substrate</name>
    </ligand>
</feature>
<dbReference type="Gene3D" id="3.40.50.300">
    <property type="entry name" value="P-loop containing nucleotide triphosphate hydrolases"/>
    <property type="match status" value="1"/>
</dbReference>
<comment type="subunit">
    <text evidence="9">Homodimer.</text>
</comment>
<dbReference type="RefSeq" id="WP_142935931.1">
    <property type="nucleotide sequence ID" value="NZ_FXTM01000019.1"/>
</dbReference>
<comment type="caution">
    <text evidence="9">Lacks conserved residue(s) required for the propagation of feature annotation.</text>
</comment>
<dbReference type="NCBIfam" id="TIGR00347">
    <property type="entry name" value="bioD"/>
    <property type="match status" value="1"/>
</dbReference>
<feature type="binding site" evidence="9">
    <location>
        <position position="14"/>
    </location>
    <ligand>
        <name>Mg(2+)</name>
        <dbReference type="ChEBI" id="CHEBI:18420"/>
    </ligand>
</feature>
<dbReference type="PANTHER" id="PTHR43210:SF2">
    <property type="entry name" value="ATP-DEPENDENT DETHIOBIOTIN SYNTHETASE BIOD 2"/>
    <property type="match status" value="1"/>
</dbReference>
<keyword evidence="7 9" id="KW-0460">Magnesium</keyword>
<feature type="binding site" evidence="9">
    <location>
        <position position="47"/>
    </location>
    <ligand>
        <name>ATP</name>
        <dbReference type="ChEBI" id="CHEBI:30616"/>
    </ligand>
</feature>
<keyword evidence="3 9" id="KW-0479">Metal-binding</keyword>
<feature type="active site" evidence="9">
    <location>
        <position position="35"/>
    </location>
</feature>
<evidence type="ECO:0000256" key="3">
    <source>
        <dbReference type="ARBA" id="ARBA00022723"/>
    </source>
</evidence>
<gene>
    <name evidence="9" type="primary">bioD</name>
    <name evidence="10" type="ORF">SAMN06269117_11935</name>
</gene>
<comment type="catalytic activity">
    <reaction evidence="8">
        <text>(7R,8S)-8-amino-7-(carboxyamino)nonanoate + ATP = (4R,5S)-dethiobiotin + ADP + phosphate + H(+)</text>
        <dbReference type="Rhea" id="RHEA:63684"/>
        <dbReference type="ChEBI" id="CHEBI:15378"/>
        <dbReference type="ChEBI" id="CHEBI:30616"/>
        <dbReference type="ChEBI" id="CHEBI:43474"/>
        <dbReference type="ChEBI" id="CHEBI:149470"/>
        <dbReference type="ChEBI" id="CHEBI:149473"/>
        <dbReference type="ChEBI" id="CHEBI:456216"/>
    </reaction>
</comment>
<proteinExistence type="inferred from homology"/>
<dbReference type="CDD" id="cd03109">
    <property type="entry name" value="DTBS"/>
    <property type="match status" value="1"/>
</dbReference>
<comment type="similarity">
    <text evidence="9">Belongs to the dethiobiotin synthetase family.</text>
</comment>
<dbReference type="InterPro" id="IPR027417">
    <property type="entry name" value="P-loop_NTPase"/>
</dbReference>
<dbReference type="EC" id="6.3.3.3" evidence="9"/>
<dbReference type="Proteomes" id="UP000317315">
    <property type="component" value="Unassembled WGS sequence"/>
</dbReference>
<dbReference type="OrthoDB" id="9802097at2"/>
<evidence type="ECO:0000313" key="11">
    <source>
        <dbReference type="Proteomes" id="UP000317315"/>
    </source>
</evidence>
<keyword evidence="1 9" id="KW-0963">Cytoplasm</keyword>
<comment type="catalytic activity">
    <reaction evidence="9">
        <text>(7R,8S)-7,8-diammoniononanoate + CO2 + ATP = (4R,5S)-dethiobiotin + ADP + phosphate + 3 H(+)</text>
        <dbReference type="Rhea" id="RHEA:15805"/>
        <dbReference type="ChEBI" id="CHEBI:15378"/>
        <dbReference type="ChEBI" id="CHEBI:16526"/>
        <dbReference type="ChEBI" id="CHEBI:30616"/>
        <dbReference type="ChEBI" id="CHEBI:43474"/>
        <dbReference type="ChEBI" id="CHEBI:149469"/>
        <dbReference type="ChEBI" id="CHEBI:149473"/>
        <dbReference type="ChEBI" id="CHEBI:456216"/>
        <dbReference type="EC" id="6.3.3.3"/>
    </reaction>
</comment>
<dbReference type="GO" id="GO:0005829">
    <property type="term" value="C:cytosol"/>
    <property type="evidence" value="ECO:0007669"/>
    <property type="project" value="TreeGrafter"/>
</dbReference>
<dbReference type="PANTHER" id="PTHR43210">
    <property type="entry name" value="DETHIOBIOTIN SYNTHETASE"/>
    <property type="match status" value="1"/>
</dbReference>
<evidence type="ECO:0000256" key="4">
    <source>
        <dbReference type="ARBA" id="ARBA00022741"/>
    </source>
</evidence>
<comment type="function">
    <text evidence="9">Catalyzes a mechanistically unusual reaction, the ATP-dependent insertion of CO2 between the N7 and N8 nitrogen atoms of 7,8-diaminopelargonic acid (DAPA, also called 7,8-diammoniononanoate) to form a ureido ring.</text>
</comment>
<dbReference type="AlphaFoldDB" id="A0A521DBC9"/>
<feature type="binding site" evidence="9">
    <location>
        <begin position="104"/>
        <end position="107"/>
    </location>
    <ligand>
        <name>ATP</name>
        <dbReference type="ChEBI" id="CHEBI:30616"/>
    </ligand>
</feature>
<dbReference type="GO" id="GO:0009102">
    <property type="term" value="P:biotin biosynthetic process"/>
    <property type="evidence" value="ECO:0007669"/>
    <property type="project" value="UniProtKB-UniRule"/>
</dbReference>
<dbReference type="GO" id="GO:0005524">
    <property type="term" value="F:ATP binding"/>
    <property type="evidence" value="ECO:0007669"/>
    <property type="project" value="UniProtKB-UniRule"/>
</dbReference>
<protein>
    <recommendedName>
        <fullName evidence="9">ATP-dependent dethiobiotin synthetase BioD</fullName>
        <ecNumber evidence="9">6.3.3.3</ecNumber>
    </recommendedName>
    <alternativeName>
        <fullName evidence="9">DTB synthetase</fullName>
        <shortName evidence="9">DTBS</shortName>
    </alternativeName>
    <alternativeName>
        <fullName evidence="9">Dethiobiotin synthase</fullName>
    </alternativeName>
</protein>
<keyword evidence="5 9" id="KW-0093">Biotin biosynthesis</keyword>
<dbReference type="PIRSF" id="PIRSF006755">
    <property type="entry name" value="DTB_synth"/>
    <property type="match status" value="1"/>
</dbReference>
<evidence type="ECO:0000256" key="2">
    <source>
        <dbReference type="ARBA" id="ARBA00022598"/>
    </source>
</evidence>
<dbReference type="SUPFAM" id="SSF52540">
    <property type="entry name" value="P-loop containing nucleoside triphosphate hydrolases"/>
    <property type="match status" value="1"/>
</dbReference>
<comment type="pathway">
    <text evidence="9">Cofactor biosynthesis; biotin biosynthesis; biotin from 7,8-diaminononanoate: step 1/2.</text>
</comment>
<evidence type="ECO:0000256" key="6">
    <source>
        <dbReference type="ARBA" id="ARBA00022840"/>
    </source>
</evidence>
<feature type="binding site" evidence="9">
    <location>
        <position position="47"/>
    </location>
    <ligand>
        <name>Mg(2+)</name>
        <dbReference type="ChEBI" id="CHEBI:18420"/>
    </ligand>
</feature>
<feature type="binding site" evidence="9">
    <location>
        <begin position="164"/>
        <end position="165"/>
    </location>
    <ligand>
        <name>ATP</name>
        <dbReference type="ChEBI" id="CHEBI:30616"/>
    </ligand>
</feature>
<sequence>MILITGTDTGVGKTYFTVSILRYLRERGKNVCGLKVVETGCNPLCEDAEKISRICNGKLPPIYKFKTPVAPAVASEIEGVKIDTYKLKEKLRKFSENYDEVFLEGAGGLLVPITWNYTFLDLARDLSAEVIVVALNKLGVINHTLLTVRVCECEGVNVKAVILNNREKYDESVETNYSSLKKLLNVPVYLFSSYEDLSNFGEEIVD</sequence>
<evidence type="ECO:0000256" key="7">
    <source>
        <dbReference type="ARBA" id="ARBA00022842"/>
    </source>
</evidence>
<dbReference type="GO" id="GO:0004141">
    <property type="term" value="F:dethiobiotin synthase activity"/>
    <property type="evidence" value="ECO:0007669"/>
    <property type="project" value="UniProtKB-UniRule"/>
</dbReference>
<feature type="binding site" evidence="9">
    <location>
        <begin position="10"/>
        <end position="15"/>
    </location>
    <ligand>
        <name>ATP</name>
        <dbReference type="ChEBI" id="CHEBI:30616"/>
    </ligand>
</feature>
<dbReference type="GO" id="GO:0000287">
    <property type="term" value="F:magnesium ion binding"/>
    <property type="evidence" value="ECO:0007669"/>
    <property type="project" value="UniProtKB-UniRule"/>
</dbReference>
<keyword evidence="6 9" id="KW-0067">ATP-binding</keyword>
<comment type="subcellular location">
    <subcellularLocation>
        <location evidence="9">Cytoplasm</location>
    </subcellularLocation>
</comment>
<keyword evidence="2 9" id="KW-0436">Ligase</keyword>
<dbReference type="EMBL" id="FXTM01000019">
    <property type="protein sequence ID" value="SMO69019.1"/>
    <property type="molecule type" value="Genomic_DNA"/>
</dbReference>
<dbReference type="HAMAP" id="MF_00336">
    <property type="entry name" value="BioD"/>
    <property type="match status" value="1"/>
</dbReference>
<keyword evidence="11" id="KW-1185">Reference proteome</keyword>
<evidence type="ECO:0000256" key="8">
    <source>
        <dbReference type="ARBA" id="ARBA00047386"/>
    </source>
</evidence>